<feature type="region of interest" description="Disordered" evidence="1">
    <location>
        <begin position="1"/>
        <end position="77"/>
    </location>
</feature>
<comment type="caution">
    <text evidence="2">The sequence shown here is derived from an EMBL/GenBank/DDBJ whole genome shotgun (WGS) entry which is preliminary data.</text>
</comment>
<dbReference type="RefSeq" id="WP_185023653.1">
    <property type="nucleotide sequence ID" value="NZ_JACHMQ010000001.1"/>
</dbReference>
<dbReference type="Proteomes" id="UP000546324">
    <property type="component" value="Unassembled WGS sequence"/>
</dbReference>
<sequence>MEVVMGNARRAVIRPAEDRKGTRANAAQKNRTDVADLTEREPAPSEARAGPQRSDQDMGPKSRGQSARRRRDQYVRA</sequence>
<keyword evidence="3" id="KW-1185">Reference proteome</keyword>
<feature type="compositionally biased region" description="Basic and acidic residues" evidence="1">
    <location>
        <begin position="30"/>
        <end position="43"/>
    </location>
</feature>
<organism evidence="2 3">
    <name type="scientific">Actinomadura coerulea</name>
    <dbReference type="NCBI Taxonomy" id="46159"/>
    <lineage>
        <taxon>Bacteria</taxon>
        <taxon>Bacillati</taxon>
        <taxon>Actinomycetota</taxon>
        <taxon>Actinomycetes</taxon>
        <taxon>Streptosporangiales</taxon>
        <taxon>Thermomonosporaceae</taxon>
        <taxon>Actinomadura</taxon>
    </lineage>
</organism>
<name>A0A7X0FVH1_9ACTN</name>
<proteinExistence type="predicted"/>
<evidence type="ECO:0000313" key="2">
    <source>
        <dbReference type="EMBL" id="MBB6393922.1"/>
    </source>
</evidence>
<dbReference type="EMBL" id="JACHMQ010000001">
    <property type="protein sequence ID" value="MBB6393922.1"/>
    <property type="molecule type" value="Genomic_DNA"/>
</dbReference>
<dbReference type="AlphaFoldDB" id="A0A7X0FVH1"/>
<evidence type="ECO:0000256" key="1">
    <source>
        <dbReference type="SAM" id="MobiDB-lite"/>
    </source>
</evidence>
<accession>A0A7X0FVH1</accession>
<evidence type="ECO:0000313" key="3">
    <source>
        <dbReference type="Proteomes" id="UP000546324"/>
    </source>
</evidence>
<gene>
    <name evidence="2" type="ORF">BKA00_000836</name>
</gene>
<reference evidence="2 3" key="1">
    <citation type="submission" date="2020-08" db="EMBL/GenBank/DDBJ databases">
        <title>Sequencing the genomes of 1000 actinobacteria strains.</title>
        <authorList>
            <person name="Klenk H.-P."/>
        </authorList>
    </citation>
    <scope>NUCLEOTIDE SEQUENCE [LARGE SCALE GENOMIC DNA]</scope>
    <source>
        <strain evidence="2 3">DSM 43675</strain>
    </source>
</reference>
<protein>
    <submittedName>
        <fullName evidence="2">Uncharacterized protein</fullName>
    </submittedName>
</protein>